<proteinExistence type="predicted"/>
<evidence type="ECO:0000313" key="2">
    <source>
        <dbReference type="EMBL" id="GIX62809.1"/>
    </source>
</evidence>
<keyword evidence="3" id="KW-1185">Reference proteome</keyword>
<feature type="coiled-coil region" evidence="1">
    <location>
        <begin position="250"/>
        <end position="277"/>
    </location>
</feature>
<dbReference type="GeneID" id="94194290"/>
<gene>
    <name evidence="2" type="ORF">BcabD6B2_22440</name>
</gene>
<evidence type="ECO:0000313" key="3">
    <source>
        <dbReference type="Proteomes" id="UP001497744"/>
    </source>
</evidence>
<dbReference type="EMBL" id="BPLF01000002">
    <property type="protein sequence ID" value="GIX62809.1"/>
    <property type="molecule type" value="Genomic_DNA"/>
</dbReference>
<protein>
    <submittedName>
        <fullName evidence="2">Variant erythrocyte surface antigen-1 family protein</fullName>
    </submittedName>
</protein>
<reference evidence="2 3" key="1">
    <citation type="submission" date="2021-06" db="EMBL/GenBank/DDBJ databases">
        <title>Genome sequence of Babesia caballi.</title>
        <authorList>
            <person name="Yamagishi J."/>
            <person name="Kidaka T."/>
            <person name="Ochi A."/>
        </authorList>
    </citation>
    <scope>NUCLEOTIDE SEQUENCE [LARGE SCALE GENOMIC DNA]</scope>
    <source>
        <strain evidence="2">USDA-D6B2</strain>
    </source>
</reference>
<dbReference type="Proteomes" id="UP001497744">
    <property type="component" value="Unassembled WGS sequence"/>
</dbReference>
<comment type="caution">
    <text evidence="2">The sequence shown here is derived from an EMBL/GenBank/DDBJ whole genome shotgun (WGS) entry which is preliminary data.</text>
</comment>
<dbReference type="AlphaFoldDB" id="A0AAV4LSK3"/>
<dbReference type="RefSeq" id="XP_067714878.1">
    <property type="nucleotide sequence ID" value="XM_067858777.1"/>
</dbReference>
<name>A0AAV4LSK3_BABCB</name>
<sequence length="360" mass="39400">MMAVMKTLADAPKNLKESVDWVLRLSGLDLQYGYEYDGTRDIADLSWELNNLLGEDVTKATEKKVEPELIETFKKMVNTFKGWLQDGSGPGTNPIVKLAKGLAGLVGYENGRISGSGLGRLHAYKSSYATVARWKDLSQDKKRDGVMNFLAAVTIMYPKLTELYWRCRPEGGEWHELRLDGEGSTNSSAVSKDAIKKFLTEAGYDLYQVNCHNNQNGSVIASALKSAFQELAVIHDASATSRQLSYDAFIDDLSKKAHNYANLLEDHQAKVDALRRAATDDVTLDFISFHTLPSDPQKYPFTKLYLIATAYLEATGTSTKKKVLKTLGTLTAAGAAGTAAYVTNGFGLAPMITSAIMGLV</sequence>
<evidence type="ECO:0000256" key="1">
    <source>
        <dbReference type="SAM" id="Coils"/>
    </source>
</evidence>
<keyword evidence="1" id="KW-0175">Coiled coil</keyword>
<accession>A0AAV4LSK3</accession>
<organism evidence="2 3">
    <name type="scientific">Babesia caballi</name>
    <dbReference type="NCBI Taxonomy" id="5871"/>
    <lineage>
        <taxon>Eukaryota</taxon>
        <taxon>Sar</taxon>
        <taxon>Alveolata</taxon>
        <taxon>Apicomplexa</taxon>
        <taxon>Aconoidasida</taxon>
        <taxon>Piroplasmida</taxon>
        <taxon>Babesiidae</taxon>
        <taxon>Babesia</taxon>
    </lineage>
</organism>